<keyword evidence="1" id="KW-0238">DNA-binding</keyword>
<comment type="caution">
    <text evidence="4">The sequence shown here is derived from an EMBL/GenBank/DDBJ whole genome shotgun (WGS) entry which is preliminary data.</text>
</comment>
<dbReference type="Gene3D" id="1.10.357.10">
    <property type="entry name" value="Tetracycline Repressor, domain 2"/>
    <property type="match status" value="1"/>
</dbReference>
<feature type="domain" description="Transcriptional regulator TetR C-terminal Proteobacteria type" evidence="3">
    <location>
        <begin position="87"/>
        <end position="198"/>
    </location>
</feature>
<dbReference type="PANTHER" id="PTHR30055:SF146">
    <property type="entry name" value="HTH-TYPE TRANSCRIPTIONAL DUAL REGULATOR CECR"/>
    <property type="match status" value="1"/>
</dbReference>
<organism evidence="4 5">
    <name type="scientific">Puniceibacterium antarcticum</name>
    <dbReference type="NCBI Taxonomy" id="1206336"/>
    <lineage>
        <taxon>Bacteria</taxon>
        <taxon>Pseudomonadati</taxon>
        <taxon>Pseudomonadota</taxon>
        <taxon>Alphaproteobacteria</taxon>
        <taxon>Rhodobacterales</taxon>
        <taxon>Paracoccaceae</taxon>
        <taxon>Puniceibacterium</taxon>
    </lineage>
</organism>
<keyword evidence="5" id="KW-1185">Reference proteome</keyword>
<evidence type="ECO:0008006" key="6">
    <source>
        <dbReference type="Google" id="ProtNLM"/>
    </source>
</evidence>
<proteinExistence type="predicted"/>
<dbReference type="RefSeq" id="WP_180287413.1">
    <property type="nucleotide sequence ID" value="NZ_AWWI01000070.1"/>
</dbReference>
<reference evidence="4 5" key="1">
    <citation type="submission" date="2013-09" db="EMBL/GenBank/DDBJ databases">
        <title>Genome sequencing of Phaeobacter antarcticus sp. nov. SM1211.</title>
        <authorList>
            <person name="Zhang X.-Y."/>
            <person name="Liu C."/>
            <person name="Chen X.-L."/>
            <person name="Xie B.-B."/>
            <person name="Qin Q.-L."/>
            <person name="Rong J.-C."/>
            <person name="Zhang Y.-Z."/>
        </authorList>
    </citation>
    <scope>NUCLEOTIDE SEQUENCE [LARGE SCALE GENOMIC DNA]</scope>
    <source>
        <strain evidence="4 5">SM1211</strain>
    </source>
</reference>
<evidence type="ECO:0000256" key="1">
    <source>
        <dbReference type="ARBA" id="ARBA00023125"/>
    </source>
</evidence>
<dbReference type="InterPro" id="IPR039536">
    <property type="entry name" value="TetR_C_Proteobacteria"/>
</dbReference>
<dbReference type="Pfam" id="PF14246">
    <property type="entry name" value="TetR_C_7"/>
    <property type="match status" value="1"/>
</dbReference>
<name>A0A2G8REV1_9RHOB</name>
<dbReference type="InterPro" id="IPR001647">
    <property type="entry name" value="HTH_TetR"/>
</dbReference>
<dbReference type="SUPFAM" id="SSF46689">
    <property type="entry name" value="Homeodomain-like"/>
    <property type="match status" value="1"/>
</dbReference>
<protein>
    <recommendedName>
        <fullName evidence="6">HTH tetR-type domain-containing protein</fullName>
    </recommendedName>
</protein>
<dbReference type="InterPro" id="IPR009057">
    <property type="entry name" value="Homeodomain-like_sf"/>
</dbReference>
<evidence type="ECO:0000313" key="4">
    <source>
        <dbReference type="EMBL" id="PIL20013.1"/>
    </source>
</evidence>
<dbReference type="InterPro" id="IPR050109">
    <property type="entry name" value="HTH-type_TetR-like_transc_reg"/>
</dbReference>
<dbReference type="Proteomes" id="UP000231259">
    <property type="component" value="Unassembled WGS sequence"/>
</dbReference>
<evidence type="ECO:0000313" key="5">
    <source>
        <dbReference type="Proteomes" id="UP000231259"/>
    </source>
</evidence>
<dbReference type="GO" id="GO:0000976">
    <property type="term" value="F:transcription cis-regulatory region binding"/>
    <property type="evidence" value="ECO:0007669"/>
    <property type="project" value="TreeGrafter"/>
</dbReference>
<evidence type="ECO:0000259" key="3">
    <source>
        <dbReference type="Pfam" id="PF14246"/>
    </source>
</evidence>
<dbReference type="Gene3D" id="1.10.10.60">
    <property type="entry name" value="Homeodomain-like"/>
    <property type="match status" value="1"/>
</dbReference>
<evidence type="ECO:0000259" key="2">
    <source>
        <dbReference type="Pfam" id="PF00440"/>
    </source>
</evidence>
<feature type="domain" description="HTH tetR-type" evidence="2">
    <location>
        <begin position="20"/>
        <end position="60"/>
    </location>
</feature>
<dbReference type="AlphaFoldDB" id="A0A2G8REV1"/>
<gene>
    <name evidence="4" type="ORF">P775_11700</name>
</gene>
<dbReference type="PANTHER" id="PTHR30055">
    <property type="entry name" value="HTH-TYPE TRANSCRIPTIONAL REGULATOR RUTR"/>
    <property type="match status" value="1"/>
</dbReference>
<dbReference type="GO" id="GO:0003700">
    <property type="term" value="F:DNA-binding transcription factor activity"/>
    <property type="evidence" value="ECO:0007669"/>
    <property type="project" value="TreeGrafter"/>
</dbReference>
<accession>A0A2G8REV1</accession>
<sequence length="207" mass="22722">MVKRRNPPASDQVSHYRQIADLFLANGYAGVSVDAINRIVGGSKRDLYRLYGDKEAIFKSVVADLCSERISKLQATMQQQETIEESLALGGEALVRMLLEPRTLALHRLLVADGGRLPDVAREFMRAGPSSAYSAFAEILLFHASRGEIVMGDAEVTARLFLDSISGSLQLRGLISEEIAAHEIQALVAQAVQFFLRALGPPLRTER</sequence>
<dbReference type="Pfam" id="PF00440">
    <property type="entry name" value="TetR_N"/>
    <property type="match status" value="1"/>
</dbReference>
<dbReference type="EMBL" id="AWWI01000070">
    <property type="protein sequence ID" value="PIL20013.1"/>
    <property type="molecule type" value="Genomic_DNA"/>
</dbReference>
<dbReference type="SUPFAM" id="SSF48498">
    <property type="entry name" value="Tetracyclin repressor-like, C-terminal domain"/>
    <property type="match status" value="1"/>
</dbReference>
<dbReference type="InterPro" id="IPR036271">
    <property type="entry name" value="Tet_transcr_reg_TetR-rel_C_sf"/>
</dbReference>